<keyword evidence="3" id="KW-0813">Transport</keyword>
<dbReference type="InterPro" id="IPR003439">
    <property type="entry name" value="ABC_transporter-like_ATP-bd"/>
</dbReference>
<dbReference type="Gene3D" id="3.40.50.300">
    <property type="entry name" value="P-loop containing nucleotide triphosphate hydrolases"/>
    <property type="match status" value="2"/>
</dbReference>
<evidence type="ECO:0000256" key="3">
    <source>
        <dbReference type="ARBA" id="ARBA00022448"/>
    </source>
</evidence>
<dbReference type="NCBIfam" id="NF008453">
    <property type="entry name" value="PRK11308.1"/>
    <property type="match status" value="2"/>
</dbReference>
<feature type="region of interest" description="Disordered" evidence="8">
    <location>
        <begin position="263"/>
        <end position="285"/>
    </location>
</feature>
<dbReference type="CDD" id="cd03257">
    <property type="entry name" value="ABC_NikE_OppD_transporters"/>
    <property type="match status" value="2"/>
</dbReference>
<dbReference type="GO" id="GO:0005524">
    <property type="term" value="F:ATP binding"/>
    <property type="evidence" value="ECO:0007669"/>
    <property type="project" value="UniProtKB-KW"/>
</dbReference>
<dbReference type="RefSeq" id="WP_263740913.1">
    <property type="nucleotide sequence ID" value="NZ_JAOWKZ010000004.1"/>
</dbReference>
<evidence type="ECO:0000313" key="11">
    <source>
        <dbReference type="Proteomes" id="UP001652564"/>
    </source>
</evidence>
<feature type="domain" description="ABC transporter" evidence="9">
    <location>
        <begin position="295"/>
        <end position="545"/>
    </location>
</feature>
<dbReference type="Pfam" id="PF00005">
    <property type="entry name" value="ABC_tran"/>
    <property type="match status" value="2"/>
</dbReference>
<dbReference type="InterPro" id="IPR050388">
    <property type="entry name" value="ABC_Ni/Peptide_Import"/>
</dbReference>
<dbReference type="PROSITE" id="PS50893">
    <property type="entry name" value="ABC_TRANSPORTER_2"/>
    <property type="match status" value="2"/>
</dbReference>
<dbReference type="Proteomes" id="UP001652564">
    <property type="component" value="Unassembled WGS sequence"/>
</dbReference>
<evidence type="ECO:0000256" key="2">
    <source>
        <dbReference type="ARBA" id="ARBA00005417"/>
    </source>
</evidence>
<reference evidence="10 11" key="1">
    <citation type="submission" date="2022-10" db="EMBL/GenBank/DDBJ databases">
        <title>Defluviimonas sp. nov., isolated from ocean surface sediments.</title>
        <authorList>
            <person name="He W."/>
            <person name="Wang L."/>
            <person name="Zhang D.-F."/>
        </authorList>
    </citation>
    <scope>NUCLEOTIDE SEQUENCE [LARGE SCALE GENOMIC DNA]</scope>
    <source>
        <strain evidence="10 11">WL0050</strain>
    </source>
</reference>
<sequence>MDRLLQVDNLAVRFGPMQAVKWVSFTLHRGETLGIVGESGSGKSTLIWALTRLLPETAAINSGEVWFEGADLLRLPPDRLRALRGTRISYISQDPMTSLAPGLTIGQQMMDVLHREPWSAREKRARVIDALDWVSLPEPERRTEMYPHELSGGQRQRVSIAMALMLGPDILLADEPTTALDATLEVEVLDLLRRLQRETGCAVIFVSHHLGTVATLCDRVMVMKDGEVREDGPVARVFAAPQDDYTRRLLLCDPAHILTPTRRQPTMADAGTPGAGPAPDPAGRVKTEEAPALSVNGLSVTYTRRGVLPVALGGSVDRVHAVRQVGFEIRKGETLALIGESGSGKSTVARAILGLVRTDGGTILLGTDNLTAADRAGWQAARAEVAMMFQDPAGSLSPRRTLGEQVVEPLVVHGRRGEATRGKAVELLTLAGLDGGFADRYPHELSGGQARRAGVARALALSPRLIVADEPTAGLDVSVQGEVINLLNGLQERLGLSILLITHNMAVVRHAADRVAVMLKGQIVETGPTARIFAAPEHDYTARLIAAAHHDLPTHESA</sequence>
<comment type="caution">
    <text evidence="10">The sequence shown here is derived from an EMBL/GenBank/DDBJ whole genome shotgun (WGS) entry which is preliminary data.</text>
</comment>
<feature type="compositionally biased region" description="Low complexity" evidence="8">
    <location>
        <begin position="265"/>
        <end position="277"/>
    </location>
</feature>
<keyword evidence="11" id="KW-1185">Reference proteome</keyword>
<accession>A0ABT2ZR89</accession>
<keyword evidence="5" id="KW-0547">Nucleotide-binding</keyword>
<evidence type="ECO:0000256" key="5">
    <source>
        <dbReference type="ARBA" id="ARBA00022741"/>
    </source>
</evidence>
<evidence type="ECO:0000256" key="6">
    <source>
        <dbReference type="ARBA" id="ARBA00022840"/>
    </source>
</evidence>
<evidence type="ECO:0000256" key="4">
    <source>
        <dbReference type="ARBA" id="ARBA00022475"/>
    </source>
</evidence>
<keyword evidence="6 10" id="KW-0067">ATP-binding</keyword>
<evidence type="ECO:0000259" key="9">
    <source>
        <dbReference type="PROSITE" id="PS50893"/>
    </source>
</evidence>
<organism evidence="10 11">
    <name type="scientific">Albidovulum litorale</name>
    <dbReference type="NCBI Taxonomy" id="2984134"/>
    <lineage>
        <taxon>Bacteria</taxon>
        <taxon>Pseudomonadati</taxon>
        <taxon>Pseudomonadota</taxon>
        <taxon>Alphaproteobacteria</taxon>
        <taxon>Rhodobacterales</taxon>
        <taxon>Paracoccaceae</taxon>
        <taxon>Albidovulum</taxon>
    </lineage>
</organism>
<keyword evidence="7" id="KW-0472">Membrane</keyword>
<dbReference type="PROSITE" id="PS00211">
    <property type="entry name" value="ABC_TRANSPORTER_1"/>
    <property type="match status" value="2"/>
</dbReference>
<dbReference type="PANTHER" id="PTHR43297">
    <property type="entry name" value="OLIGOPEPTIDE TRANSPORT ATP-BINDING PROTEIN APPD"/>
    <property type="match status" value="1"/>
</dbReference>
<name>A0ABT2ZR89_9RHOB</name>
<evidence type="ECO:0000313" key="10">
    <source>
        <dbReference type="EMBL" id="MCV2873677.1"/>
    </source>
</evidence>
<evidence type="ECO:0000256" key="8">
    <source>
        <dbReference type="SAM" id="MobiDB-lite"/>
    </source>
</evidence>
<gene>
    <name evidence="10" type="ORF">OEZ71_15365</name>
</gene>
<dbReference type="InterPro" id="IPR027417">
    <property type="entry name" value="P-loop_NTPase"/>
</dbReference>
<dbReference type="SUPFAM" id="SSF52540">
    <property type="entry name" value="P-loop containing nucleoside triphosphate hydrolases"/>
    <property type="match status" value="2"/>
</dbReference>
<dbReference type="SMART" id="SM00382">
    <property type="entry name" value="AAA"/>
    <property type="match status" value="2"/>
</dbReference>
<proteinExistence type="inferred from homology"/>
<protein>
    <submittedName>
        <fullName evidence="10">ABC transporter ATP-binding protein</fullName>
    </submittedName>
</protein>
<comment type="similarity">
    <text evidence="2">Belongs to the ABC transporter superfamily.</text>
</comment>
<comment type="subcellular location">
    <subcellularLocation>
        <location evidence="1">Cell inner membrane</location>
        <topology evidence="1">Peripheral membrane protein</topology>
    </subcellularLocation>
</comment>
<dbReference type="InterPro" id="IPR003593">
    <property type="entry name" value="AAA+_ATPase"/>
</dbReference>
<evidence type="ECO:0000256" key="1">
    <source>
        <dbReference type="ARBA" id="ARBA00004417"/>
    </source>
</evidence>
<evidence type="ECO:0000256" key="7">
    <source>
        <dbReference type="ARBA" id="ARBA00023136"/>
    </source>
</evidence>
<feature type="domain" description="ABC transporter" evidence="9">
    <location>
        <begin position="5"/>
        <end position="250"/>
    </location>
</feature>
<dbReference type="InterPro" id="IPR017871">
    <property type="entry name" value="ABC_transporter-like_CS"/>
</dbReference>
<keyword evidence="4" id="KW-1003">Cell membrane</keyword>
<dbReference type="PANTHER" id="PTHR43297:SF2">
    <property type="entry name" value="DIPEPTIDE TRANSPORT ATP-BINDING PROTEIN DPPD"/>
    <property type="match status" value="1"/>
</dbReference>
<dbReference type="EMBL" id="JAOWKZ010000004">
    <property type="protein sequence ID" value="MCV2873677.1"/>
    <property type="molecule type" value="Genomic_DNA"/>
</dbReference>